<dbReference type="Pfam" id="PF00201">
    <property type="entry name" value="UDPGT"/>
    <property type="match status" value="1"/>
</dbReference>
<accession>A0ABD1M2V8</accession>
<proteinExistence type="inferred from homology"/>
<evidence type="ECO:0000256" key="1">
    <source>
        <dbReference type="ARBA" id="ARBA00009995"/>
    </source>
</evidence>
<organism evidence="4 5">
    <name type="scientific">Flemingia macrophylla</name>
    <dbReference type="NCBI Taxonomy" id="520843"/>
    <lineage>
        <taxon>Eukaryota</taxon>
        <taxon>Viridiplantae</taxon>
        <taxon>Streptophyta</taxon>
        <taxon>Embryophyta</taxon>
        <taxon>Tracheophyta</taxon>
        <taxon>Spermatophyta</taxon>
        <taxon>Magnoliopsida</taxon>
        <taxon>eudicotyledons</taxon>
        <taxon>Gunneridae</taxon>
        <taxon>Pentapetalae</taxon>
        <taxon>rosids</taxon>
        <taxon>fabids</taxon>
        <taxon>Fabales</taxon>
        <taxon>Fabaceae</taxon>
        <taxon>Papilionoideae</taxon>
        <taxon>50 kb inversion clade</taxon>
        <taxon>NPAAA clade</taxon>
        <taxon>indigoferoid/millettioid clade</taxon>
        <taxon>Phaseoleae</taxon>
        <taxon>Flemingia</taxon>
    </lineage>
</organism>
<keyword evidence="5" id="KW-1185">Reference proteome</keyword>
<evidence type="ECO:0000256" key="2">
    <source>
        <dbReference type="ARBA" id="ARBA00022679"/>
    </source>
</evidence>
<evidence type="ECO:0000313" key="5">
    <source>
        <dbReference type="Proteomes" id="UP001603857"/>
    </source>
</evidence>
<evidence type="ECO:0000259" key="3">
    <source>
        <dbReference type="Pfam" id="PF26168"/>
    </source>
</evidence>
<dbReference type="Pfam" id="PF26168">
    <property type="entry name" value="Glyco_transf_N"/>
    <property type="match status" value="1"/>
</dbReference>
<dbReference type="FunFam" id="3.40.50.2000:FF:000108">
    <property type="entry name" value="UDP-glycosyltransferase 83A1"/>
    <property type="match status" value="1"/>
</dbReference>
<dbReference type="SUPFAM" id="SSF53756">
    <property type="entry name" value="UDP-Glycosyltransferase/glycogen phosphorylase"/>
    <property type="match status" value="1"/>
</dbReference>
<feature type="domain" description="Glycosyltransferase N-terminal" evidence="3">
    <location>
        <begin position="9"/>
        <end position="46"/>
    </location>
</feature>
<sequence length="458" mass="51256">MQQMGTQHVMVIPFPAQGHVNPLMSFSKRLTQHGFRVTFVNTDFIHKRVVSATDEEVNLEGSAVRLVSVPDGLGPMDDRNDLGSLFLAILRVMPSAIEKLIRDMNGGSEKISAIVADLNMAWALEVANEVGVLKGAVFCPCSAAVFALLDSIPKLIQDGILNDNGFPIKKGVFQLSPAMPIIMETTNIPWCCIGNTAVQKTMYDYIRKFMYGAHLTDWWFCNTSSELENGALSLCSKILPIGPLLMENGDDQLRSVGQFWKEDLSCLSWLDHQPPCSVIYIAFGSFTVFDPNQLNELALGLDLTNKPFLWVVREDASGSTKITYPDDFKGTRGKIVIWAPQQKVLGHPAIACFVSHCGWNSTMEGVANGVPFLCWPYFADQLFDKTYICDEWKVGLGFDLDEKGLISRWEIKKKVDQLLGDENIRGRSHKLKEMVVRNIAEGGESYKNFIKFEEWVRK</sequence>
<dbReference type="InterPro" id="IPR058980">
    <property type="entry name" value="Glyco_transf_N"/>
</dbReference>
<dbReference type="InterPro" id="IPR002213">
    <property type="entry name" value="UDP_glucos_trans"/>
</dbReference>
<evidence type="ECO:0000313" key="4">
    <source>
        <dbReference type="EMBL" id="KAL2329883.1"/>
    </source>
</evidence>
<dbReference type="Proteomes" id="UP001603857">
    <property type="component" value="Unassembled WGS sequence"/>
</dbReference>
<reference evidence="4 5" key="1">
    <citation type="submission" date="2024-08" db="EMBL/GenBank/DDBJ databases">
        <title>Insights into the chromosomal genome structure of Flemingia macrophylla.</title>
        <authorList>
            <person name="Ding Y."/>
            <person name="Zhao Y."/>
            <person name="Bi W."/>
            <person name="Wu M."/>
            <person name="Zhao G."/>
            <person name="Gong Y."/>
            <person name="Li W."/>
            <person name="Zhang P."/>
        </authorList>
    </citation>
    <scope>NUCLEOTIDE SEQUENCE [LARGE SCALE GENOMIC DNA]</scope>
    <source>
        <strain evidence="4">DYQJB</strain>
        <tissue evidence="4">Leaf</tissue>
    </source>
</reference>
<dbReference type="GO" id="GO:0016740">
    <property type="term" value="F:transferase activity"/>
    <property type="evidence" value="ECO:0007669"/>
    <property type="project" value="UniProtKB-KW"/>
</dbReference>
<dbReference type="PANTHER" id="PTHR11926">
    <property type="entry name" value="GLUCOSYL/GLUCURONOSYL TRANSFERASES"/>
    <property type="match status" value="1"/>
</dbReference>
<keyword evidence="2" id="KW-0808">Transferase</keyword>
<protein>
    <recommendedName>
        <fullName evidence="3">Glycosyltransferase N-terminal domain-containing protein</fullName>
    </recommendedName>
</protein>
<dbReference type="PANTHER" id="PTHR11926:SF1530">
    <property type="entry name" value="EF-HAND DOMAIN-CONTAINING PROTEIN"/>
    <property type="match status" value="1"/>
</dbReference>
<name>A0ABD1M2V8_9FABA</name>
<dbReference type="CDD" id="cd03784">
    <property type="entry name" value="GT1_Gtf-like"/>
    <property type="match status" value="1"/>
</dbReference>
<comment type="similarity">
    <text evidence="1">Belongs to the UDP-glycosyltransferase family.</text>
</comment>
<dbReference type="Gene3D" id="3.40.50.2000">
    <property type="entry name" value="Glycogen Phosphorylase B"/>
    <property type="match status" value="2"/>
</dbReference>
<gene>
    <name evidence="4" type="ORF">Fmac_017464</name>
</gene>
<comment type="caution">
    <text evidence="4">The sequence shown here is derived from an EMBL/GenBank/DDBJ whole genome shotgun (WGS) entry which is preliminary data.</text>
</comment>
<dbReference type="EMBL" id="JBGMDY010000006">
    <property type="protein sequence ID" value="KAL2329883.1"/>
    <property type="molecule type" value="Genomic_DNA"/>
</dbReference>
<dbReference type="FunFam" id="3.40.50.2000:FF:000061">
    <property type="entry name" value="UDP-glycosyltransferase 83A1"/>
    <property type="match status" value="1"/>
</dbReference>
<dbReference type="AlphaFoldDB" id="A0ABD1M2V8"/>